<keyword evidence="1" id="KW-1133">Transmembrane helix</keyword>
<proteinExistence type="predicted"/>
<dbReference type="EMBL" id="FLRE01000012">
    <property type="protein sequence ID" value="SBT31119.1"/>
    <property type="molecule type" value="Genomic_DNA"/>
</dbReference>
<gene>
    <name evidence="2" type="ORF">POVWA2_002400</name>
</gene>
<organism evidence="2 3">
    <name type="scientific">Plasmodium ovale wallikeri</name>
    <dbReference type="NCBI Taxonomy" id="864142"/>
    <lineage>
        <taxon>Eukaryota</taxon>
        <taxon>Sar</taxon>
        <taxon>Alveolata</taxon>
        <taxon>Apicomplexa</taxon>
        <taxon>Aconoidasida</taxon>
        <taxon>Haemosporida</taxon>
        <taxon>Plasmodiidae</taxon>
        <taxon>Plasmodium</taxon>
        <taxon>Plasmodium (Plasmodium)</taxon>
    </lineage>
</organism>
<name>A0A1A8YHU5_PLAOA</name>
<protein>
    <submittedName>
        <fullName evidence="2">Uncharacterized protein</fullName>
    </submittedName>
</protein>
<evidence type="ECO:0000313" key="2">
    <source>
        <dbReference type="EMBL" id="SBT31119.1"/>
    </source>
</evidence>
<feature type="transmembrane region" description="Helical" evidence="1">
    <location>
        <begin position="148"/>
        <end position="170"/>
    </location>
</feature>
<dbReference type="AlphaFoldDB" id="A0A1A8YHU5"/>
<keyword evidence="1" id="KW-0472">Membrane</keyword>
<sequence>MRRALPTVAIAVLIYRFSFGAISLRYPCSCIYMRERGAVFFFFFFFRCASFGRLKHYAVRTELRNAKGHPSVHVGKPLSYSFVHRASAIFCSIIFKSKTNSVLPSPQKGMRAIKHFKVPKGIASPTLPRLRYCTCVTAPALPRLRYRAYVTASYSLLFFFFFLAIFPAYALRFTCIFRKTYPFLSEFSERILTLQGVPILRKKKKKNEGMGFFRPYSICTPNCAYHLLVQKGGYV</sequence>
<accession>A0A1A8YHU5</accession>
<dbReference type="Proteomes" id="UP000078550">
    <property type="component" value="Unassembled WGS sequence"/>
</dbReference>
<keyword evidence="1" id="KW-0812">Transmembrane</keyword>
<feature type="transmembrane region" description="Helical" evidence="1">
    <location>
        <begin position="36"/>
        <end position="54"/>
    </location>
</feature>
<evidence type="ECO:0000313" key="3">
    <source>
        <dbReference type="Proteomes" id="UP000078550"/>
    </source>
</evidence>
<reference evidence="3" key="1">
    <citation type="submission" date="2016-05" db="EMBL/GenBank/DDBJ databases">
        <authorList>
            <person name="Naeem Raeece"/>
        </authorList>
    </citation>
    <scope>NUCLEOTIDE SEQUENCE [LARGE SCALE GENOMIC DNA]</scope>
</reference>
<evidence type="ECO:0000256" key="1">
    <source>
        <dbReference type="SAM" id="Phobius"/>
    </source>
</evidence>